<sequence length="145" mass="16806">MRTRGTHGCAPQKVYNEPPHPIRLISRWTSRDTTYVRLLLLLLLNYLPRKKNTPPHTHTFKMVVTSRMLAAHVNGYPIDAKARFWSNYYRSLKDITREEPRPRVSEMFPTPRGTTASQYSETKLLSAAMLKKKKRSTTSPPLPKN</sequence>
<protein>
    <submittedName>
        <fullName evidence="1">Uncharacterized protein</fullName>
    </submittedName>
</protein>
<reference evidence="1" key="1">
    <citation type="submission" date="2023-11" db="EMBL/GenBank/DDBJ databases">
        <title>Genome assemblies of two species of porcelain crab, Petrolisthes cinctipes and Petrolisthes manimaculis (Anomura: Porcellanidae).</title>
        <authorList>
            <person name="Angst P."/>
        </authorList>
    </citation>
    <scope>NUCLEOTIDE SEQUENCE</scope>
    <source>
        <strain evidence="1">PB745_02</strain>
        <tissue evidence="1">Gill</tissue>
    </source>
</reference>
<dbReference type="Proteomes" id="UP001292094">
    <property type="component" value="Unassembled WGS sequence"/>
</dbReference>
<dbReference type="EMBL" id="JAWZYT010003963">
    <property type="protein sequence ID" value="KAK4295967.1"/>
    <property type="molecule type" value="Genomic_DNA"/>
</dbReference>
<evidence type="ECO:0000313" key="1">
    <source>
        <dbReference type="EMBL" id="KAK4295967.1"/>
    </source>
</evidence>
<dbReference type="AlphaFoldDB" id="A0AAE1TSC3"/>
<gene>
    <name evidence="1" type="ORF">Pmani_031512</name>
</gene>
<comment type="caution">
    <text evidence="1">The sequence shown here is derived from an EMBL/GenBank/DDBJ whole genome shotgun (WGS) entry which is preliminary data.</text>
</comment>
<accession>A0AAE1TSC3</accession>
<organism evidence="1 2">
    <name type="scientific">Petrolisthes manimaculis</name>
    <dbReference type="NCBI Taxonomy" id="1843537"/>
    <lineage>
        <taxon>Eukaryota</taxon>
        <taxon>Metazoa</taxon>
        <taxon>Ecdysozoa</taxon>
        <taxon>Arthropoda</taxon>
        <taxon>Crustacea</taxon>
        <taxon>Multicrustacea</taxon>
        <taxon>Malacostraca</taxon>
        <taxon>Eumalacostraca</taxon>
        <taxon>Eucarida</taxon>
        <taxon>Decapoda</taxon>
        <taxon>Pleocyemata</taxon>
        <taxon>Anomura</taxon>
        <taxon>Galatheoidea</taxon>
        <taxon>Porcellanidae</taxon>
        <taxon>Petrolisthes</taxon>
    </lineage>
</organism>
<keyword evidence="2" id="KW-1185">Reference proteome</keyword>
<evidence type="ECO:0000313" key="2">
    <source>
        <dbReference type="Proteomes" id="UP001292094"/>
    </source>
</evidence>
<proteinExistence type="predicted"/>
<name>A0AAE1TSC3_9EUCA</name>